<proteinExistence type="predicted"/>
<gene>
    <name evidence="1" type="ORF">OPV22_027131</name>
</gene>
<organism evidence="1 2">
    <name type="scientific">Ensete ventricosum</name>
    <name type="common">Abyssinian banana</name>
    <name type="synonym">Musa ensete</name>
    <dbReference type="NCBI Taxonomy" id="4639"/>
    <lineage>
        <taxon>Eukaryota</taxon>
        <taxon>Viridiplantae</taxon>
        <taxon>Streptophyta</taxon>
        <taxon>Embryophyta</taxon>
        <taxon>Tracheophyta</taxon>
        <taxon>Spermatophyta</taxon>
        <taxon>Magnoliopsida</taxon>
        <taxon>Liliopsida</taxon>
        <taxon>Zingiberales</taxon>
        <taxon>Musaceae</taxon>
        <taxon>Ensete</taxon>
    </lineage>
</organism>
<dbReference type="EMBL" id="JAQQAF010000008">
    <property type="protein sequence ID" value="KAJ8464579.1"/>
    <property type="molecule type" value="Genomic_DNA"/>
</dbReference>
<reference evidence="1 2" key="1">
    <citation type="submission" date="2022-12" db="EMBL/GenBank/DDBJ databases">
        <title>Chromosome-scale assembly of the Ensete ventricosum genome.</title>
        <authorList>
            <person name="Dussert Y."/>
            <person name="Stocks J."/>
            <person name="Wendawek A."/>
            <person name="Woldeyes F."/>
            <person name="Nichols R.A."/>
            <person name="Borrell J.S."/>
        </authorList>
    </citation>
    <scope>NUCLEOTIDE SEQUENCE [LARGE SCALE GENOMIC DNA]</scope>
    <source>
        <strain evidence="2">cv. Maze</strain>
        <tissue evidence="1">Seeds</tissue>
    </source>
</reference>
<keyword evidence="2" id="KW-1185">Reference proteome</keyword>
<evidence type="ECO:0000313" key="2">
    <source>
        <dbReference type="Proteomes" id="UP001222027"/>
    </source>
</evidence>
<accession>A0AAV8PZ79</accession>
<name>A0AAV8PZ79_ENSVE</name>
<dbReference type="Proteomes" id="UP001222027">
    <property type="component" value="Unassembled WGS sequence"/>
</dbReference>
<evidence type="ECO:0000313" key="1">
    <source>
        <dbReference type="EMBL" id="KAJ8464579.1"/>
    </source>
</evidence>
<dbReference type="AlphaFoldDB" id="A0AAV8PZ79"/>
<comment type="caution">
    <text evidence="1">The sequence shown here is derived from an EMBL/GenBank/DDBJ whole genome shotgun (WGS) entry which is preliminary data.</text>
</comment>
<protein>
    <submittedName>
        <fullName evidence="1">Uncharacterized protein</fullName>
    </submittedName>
</protein>
<sequence length="134" mass="14869">MSCVLLLTECLTGVRTKEKSAKLDLKGTIKQQLPTTEHEFCRNTCYVITNTVSNNPKRTTQSSYGRWAQKEATSRAFRLNATLSSLYPERAQNLLLPPKPKQSKQSAALASTARAVMSCSLRSASQSIFLFLLP</sequence>